<reference evidence="1 2" key="1">
    <citation type="journal article" date="2021" name="Hortic Res">
        <title>High-quality reference genome and annotation aids understanding of berry development for evergreen blueberry (Vaccinium darrowii).</title>
        <authorList>
            <person name="Yu J."/>
            <person name="Hulse-Kemp A.M."/>
            <person name="Babiker E."/>
            <person name="Staton M."/>
        </authorList>
    </citation>
    <scope>NUCLEOTIDE SEQUENCE [LARGE SCALE GENOMIC DNA]</scope>
    <source>
        <strain evidence="2">cv. NJ 8807/NJ 8810</strain>
        <tissue evidence="1">Young leaf</tissue>
    </source>
</reference>
<dbReference type="Proteomes" id="UP000828048">
    <property type="component" value="Chromosome 6"/>
</dbReference>
<evidence type="ECO:0000313" key="1">
    <source>
        <dbReference type="EMBL" id="KAH7838909.1"/>
    </source>
</evidence>
<evidence type="ECO:0000313" key="2">
    <source>
        <dbReference type="Proteomes" id="UP000828048"/>
    </source>
</evidence>
<dbReference type="EMBL" id="CM037156">
    <property type="protein sequence ID" value="KAH7838909.1"/>
    <property type="molecule type" value="Genomic_DNA"/>
</dbReference>
<proteinExistence type="predicted"/>
<gene>
    <name evidence="1" type="ORF">Vadar_032563</name>
</gene>
<accession>A0ACB7XDZ3</accession>
<name>A0ACB7XDZ3_9ERIC</name>
<organism evidence="1 2">
    <name type="scientific">Vaccinium darrowii</name>
    <dbReference type="NCBI Taxonomy" id="229202"/>
    <lineage>
        <taxon>Eukaryota</taxon>
        <taxon>Viridiplantae</taxon>
        <taxon>Streptophyta</taxon>
        <taxon>Embryophyta</taxon>
        <taxon>Tracheophyta</taxon>
        <taxon>Spermatophyta</taxon>
        <taxon>Magnoliopsida</taxon>
        <taxon>eudicotyledons</taxon>
        <taxon>Gunneridae</taxon>
        <taxon>Pentapetalae</taxon>
        <taxon>asterids</taxon>
        <taxon>Ericales</taxon>
        <taxon>Ericaceae</taxon>
        <taxon>Vaccinioideae</taxon>
        <taxon>Vaccinieae</taxon>
        <taxon>Vaccinium</taxon>
    </lineage>
</organism>
<sequence>MGNSQGQNNNNNDKQKQPQQQQKKNENSEGGGGGKKDDGLTSAVLKVVLDCECEGCAKKVREMVRGIEGVESVKGGPELTKLTVSGKIDPVKLRDAVEQKTKKKVQLVSPLPKKDNKVKDGRGEGEKKGEGKPGKKPDEKKPSEKGAPPRPPPKCAPPPAPACAPPKGSPYCGRPSPCGGRKKKIPNEDDAEKKVKKPGDTVTQSHRGKMAPRTKRKAAAVGRRNP</sequence>
<keyword evidence="2" id="KW-1185">Reference proteome</keyword>
<protein>
    <submittedName>
        <fullName evidence="1">Uncharacterized protein</fullName>
    </submittedName>
</protein>
<comment type="caution">
    <text evidence="1">The sequence shown here is derived from an EMBL/GenBank/DDBJ whole genome shotgun (WGS) entry which is preliminary data.</text>
</comment>